<dbReference type="AlphaFoldDB" id="A0AAV5WFH9"/>
<comment type="caution">
    <text evidence="1">The sequence shown here is derived from an EMBL/GenBank/DDBJ whole genome shotgun (WGS) entry which is preliminary data.</text>
</comment>
<evidence type="ECO:0000313" key="2">
    <source>
        <dbReference type="Proteomes" id="UP001432322"/>
    </source>
</evidence>
<organism evidence="1 2">
    <name type="scientific">Pristionchus fissidentatus</name>
    <dbReference type="NCBI Taxonomy" id="1538716"/>
    <lineage>
        <taxon>Eukaryota</taxon>
        <taxon>Metazoa</taxon>
        <taxon>Ecdysozoa</taxon>
        <taxon>Nematoda</taxon>
        <taxon>Chromadorea</taxon>
        <taxon>Rhabditida</taxon>
        <taxon>Rhabditina</taxon>
        <taxon>Diplogasteromorpha</taxon>
        <taxon>Diplogasteroidea</taxon>
        <taxon>Neodiplogasteridae</taxon>
        <taxon>Pristionchus</taxon>
    </lineage>
</organism>
<reference evidence="1" key="1">
    <citation type="submission" date="2023-10" db="EMBL/GenBank/DDBJ databases">
        <title>Genome assembly of Pristionchus species.</title>
        <authorList>
            <person name="Yoshida K."/>
            <person name="Sommer R.J."/>
        </authorList>
    </citation>
    <scope>NUCLEOTIDE SEQUENCE</scope>
    <source>
        <strain evidence="1">RS5133</strain>
    </source>
</reference>
<name>A0AAV5WFH9_9BILA</name>
<dbReference type="Proteomes" id="UP001432322">
    <property type="component" value="Unassembled WGS sequence"/>
</dbReference>
<dbReference type="EMBL" id="BTSY01000005">
    <property type="protein sequence ID" value="GMT29438.1"/>
    <property type="molecule type" value="Genomic_DNA"/>
</dbReference>
<evidence type="ECO:0000313" key="1">
    <source>
        <dbReference type="EMBL" id="GMT29438.1"/>
    </source>
</evidence>
<accession>A0AAV5WFH9</accession>
<proteinExistence type="predicted"/>
<gene>
    <name evidence="1" type="ORF">PFISCL1PPCAC_20735</name>
</gene>
<sequence length="68" mass="7845">SFVHPKQGKVERLLITTKAYTRESPITLKVIGVNRSIHLDMLHEDGSRAIFVIDLRKINEILLFWTAD</sequence>
<protein>
    <submittedName>
        <fullName evidence="1">Uncharacterized protein</fullName>
    </submittedName>
</protein>
<keyword evidence="2" id="KW-1185">Reference proteome</keyword>
<feature type="non-terminal residue" evidence="1">
    <location>
        <position position="1"/>
    </location>
</feature>
<feature type="non-terminal residue" evidence="1">
    <location>
        <position position="68"/>
    </location>
</feature>